<protein>
    <recommendedName>
        <fullName evidence="2">BRCT domain-containing protein</fullName>
    </recommendedName>
</protein>
<dbReference type="PROSITE" id="PS50172">
    <property type="entry name" value="BRCT"/>
    <property type="match status" value="1"/>
</dbReference>
<name>A0A2N9GF99_FAGSY</name>
<dbReference type="AlphaFoldDB" id="A0A2N9GF99"/>
<dbReference type="Pfam" id="PF18428">
    <property type="entry name" value="BRCT_3"/>
    <property type="match status" value="1"/>
</dbReference>
<proteinExistence type="predicted"/>
<dbReference type="InterPro" id="IPR001357">
    <property type="entry name" value="BRCT_dom"/>
</dbReference>
<dbReference type="InterPro" id="IPR036420">
    <property type="entry name" value="BRCT_dom_sf"/>
</dbReference>
<dbReference type="SUPFAM" id="SSF52113">
    <property type="entry name" value="BRCT domain"/>
    <property type="match status" value="1"/>
</dbReference>
<dbReference type="PANTHER" id="PTHR15321">
    <property type="entry name" value="TUMOR SUPPRESSOR P53-BINDING PROTEIN 1"/>
    <property type="match status" value="1"/>
</dbReference>
<gene>
    <name evidence="3" type="ORF">FSB_LOCUS25990</name>
</gene>
<evidence type="ECO:0000256" key="1">
    <source>
        <dbReference type="SAM" id="MobiDB-lite"/>
    </source>
</evidence>
<dbReference type="GO" id="GO:0000077">
    <property type="term" value="P:DNA damage checkpoint signaling"/>
    <property type="evidence" value="ECO:0007669"/>
    <property type="project" value="TreeGrafter"/>
</dbReference>
<sequence>MGCSLGFRPPQFSEDLVWLPGWLQQHQAEPFNEHIKETQTPSELAFKALASFQGNTCESKDANLLSREEGRYNSCHLFLSGENNSEISFPPSPGNVLHFHLHLSSDGTSQYSTTQLLDSSQNLLESKKVLSVQLVENSVGSRDKTHPNMQFSASGPNLLPLSSVPETGENVYPLSLSNNKESERQYEKKFNFRILKGADVNEAVELSIAASEALVIHELVKSVSASEALPTTSVLEVALQVKQARLNMLEAAFCCPTEETDTCDSLSDLDDVAMADAFEDVGLSCSGPDQRVCDSAMSHIKETPLSENHYRDDKGLNCTKLRSQQETFDDISKRKHLEDNREMDMQLTKDLPLESLDCERRKKLPLDPVVVLKTYKLARSVDSMLHQSVRENSDGLSMTQDNTKSFPKCFLGETSFLSESADIAPDENSFVQKHDSNSKLGSQSSTRSEGLPDEANEGMLLSQDVRSSSLSFVDPLCSVVPCSISTENASLTQEKNQNDGENGREKCFRPMPELGMEDLQRTLDQNIELEHGDEQATDSVNVEGSGLSVRRQLTSLKTYSMLMPKYVPLLERGRLCHNQLFQLKYDWGLISSDQNMSCTKSSNKRGFDEFQCLSSVSKYTAGRNNEDNQETTVNRSLAAEMTNEERNYNEIAEGGDFLVQPLEKRTPPLVVNQRVCSNLQTSEHFVNNFTEEKHPKPCYMNALILKVDWLTDSIAAGSIIPPEKYMILSNQADAMCNRNGKLIHLNNNKYVFERVGIMLHGNHSFCTKFSKIFKHGGGMVFKTLQWLVQSLDNEKIFVGAIVAEDESRVSRHLKHCALEREIPMMPATWIIKSLHSGKLFPITEKNGSLLLPTNNIPEAPISIDWSEEI</sequence>
<evidence type="ECO:0000259" key="2">
    <source>
        <dbReference type="PROSITE" id="PS50172"/>
    </source>
</evidence>
<feature type="domain" description="BRCT" evidence="2">
    <location>
        <begin position="654"/>
        <end position="727"/>
    </location>
</feature>
<dbReference type="PANTHER" id="PTHR15321:SF3">
    <property type="entry name" value="TP53-BINDING PROTEIN 1"/>
    <property type="match status" value="1"/>
</dbReference>
<dbReference type="GO" id="GO:0005634">
    <property type="term" value="C:nucleus"/>
    <property type="evidence" value="ECO:0007669"/>
    <property type="project" value="TreeGrafter"/>
</dbReference>
<dbReference type="EMBL" id="OIVN01001834">
    <property type="protein sequence ID" value="SPC98108.1"/>
    <property type="molecule type" value="Genomic_DNA"/>
</dbReference>
<organism evidence="3">
    <name type="scientific">Fagus sylvatica</name>
    <name type="common">Beechnut</name>
    <dbReference type="NCBI Taxonomy" id="28930"/>
    <lineage>
        <taxon>Eukaryota</taxon>
        <taxon>Viridiplantae</taxon>
        <taxon>Streptophyta</taxon>
        <taxon>Embryophyta</taxon>
        <taxon>Tracheophyta</taxon>
        <taxon>Spermatophyta</taxon>
        <taxon>Magnoliopsida</taxon>
        <taxon>eudicotyledons</taxon>
        <taxon>Gunneridae</taxon>
        <taxon>Pentapetalae</taxon>
        <taxon>rosids</taxon>
        <taxon>fabids</taxon>
        <taxon>Fagales</taxon>
        <taxon>Fagaceae</taxon>
        <taxon>Fagus</taxon>
    </lineage>
</organism>
<dbReference type="GO" id="GO:0045944">
    <property type="term" value="P:positive regulation of transcription by RNA polymerase II"/>
    <property type="evidence" value="ECO:0007669"/>
    <property type="project" value="TreeGrafter"/>
</dbReference>
<accession>A0A2N9GF99</accession>
<reference evidence="3" key="1">
    <citation type="submission" date="2018-02" db="EMBL/GenBank/DDBJ databases">
        <authorList>
            <person name="Cohen D.B."/>
            <person name="Kent A.D."/>
        </authorList>
    </citation>
    <scope>NUCLEOTIDE SEQUENCE</scope>
</reference>
<evidence type="ECO:0000313" key="3">
    <source>
        <dbReference type="EMBL" id="SPC98108.1"/>
    </source>
</evidence>
<feature type="region of interest" description="Disordered" evidence="1">
    <location>
        <begin position="430"/>
        <end position="454"/>
    </location>
</feature>
<dbReference type="InterPro" id="IPR047252">
    <property type="entry name" value="TP53BP1-like"/>
</dbReference>
<dbReference type="Gene3D" id="3.40.50.10190">
    <property type="entry name" value="BRCT domain"/>
    <property type="match status" value="1"/>
</dbReference>
<feature type="compositionally biased region" description="Polar residues" evidence="1">
    <location>
        <begin position="438"/>
        <end position="448"/>
    </location>
</feature>
<dbReference type="GO" id="GO:0042393">
    <property type="term" value="F:histone binding"/>
    <property type="evidence" value="ECO:0007669"/>
    <property type="project" value="TreeGrafter"/>
</dbReference>